<evidence type="ECO:0000313" key="1">
    <source>
        <dbReference type="EMBL" id="KAH1039303.1"/>
    </source>
</evidence>
<name>A0A9D3UF96_9ROSI</name>
<comment type="caution">
    <text evidence="1">The sequence shown here is derived from an EMBL/GenBank/DDBJ whole genome shotgun (WGS) entry which is preliminary data.</text>
</comment>
<dbReference type="AlphaFoldDB" id="A0A9D3UF96"/>
<proteinExistence type="predicted"/>
<dbReference type="EMBL" id="JAIQCV010000012">
    <property type="protein sequence ID" value="KAH1039303.1"/>
    <property type="molecule type" value="Genomic_DNA"/>
</dbReference>
<keyword evidence="2" id="KW-1185">Reference proteome</keyword>
<reference evidence="1 2" key="1">
    <citation type="journal article" date="2021" name="Plant Biotechnol. J.">
        <title>Multi-omics assisted identification of the key and species-specific regulatory components of drought-tolerant mechanisms in Gossypium stocksii.</title>
        <authorList>
            <person name="Yu D."/>
            <person name="Ke L."/>
            <person name="Zhang D."/>
            <person name="Wu Y."/>
            <person name="Sun Y."/>
            <person name="Mei J."/>
            <person name="Sun J."/>
            <person name="Sun Y."/>
        </authorList>
    </citation>
    <scope>NUCLEOTIDE SEQUENCE [LARGE SCALE GENOMIC DNA]</scope>
    <source>
        <strain evidence="2">cv. E1</strain>
        <tissue evidence="1">Leaf</tissue>
    </source>
</reference>
<feature type="non-terminal residue" evidence="1">
    <location>
        <position position="55"/>
    </location>
</feature>
<feature type="non-terminal residue" evidence="1">
    <location>
        <position position="1"/>
    </location>
</feature>
<sequence length="55" mass="6338">REIRNCTARRSGPEYFPFMITILCLKAKLLANVKKTGYSQSTIIGWELYRAARDS</sequence>
<dbReference type="Proteomes" id="UP000828251">
    <property type="component" value="Unassembled WGS sequence"/>
</dbReference>
<accession>A0A9D3UF96</accession>
<dbReference type="OrthoDB" id="10490160at2759"/>
<evidence type="ECO:0000313" key="2">
    <source>
        <dbReference type="Proteomes" id="UP000828251"/>
    </source>
</evidence>
<organism evidence="1 2">
    <name type="scientific">Gossypium stocksii</name>
    <dbReference type="NCBI Taxonomy" id="47602"/>
    <lineage>
        <taxon>Eukaryota</taxon>
        <taxon>Viridiplantae</taxon>
        <taxon>Streptophyta</taxon>
        <taxon>Embryophyta</taxon>
        <taxon>Tracheophyta</taxon>
        <taxon>Spermatophyta</taxon>
        <taxon>Magnoliopsida</taxon>
        <taxon>eudicotyledons</taxon>
        <taxon>Gunneridae</taxon>
        <taxon>Pentapetalae</taxon>
        <taxon>rosids</taxon>
        <taxon>malvids</taxon>
        <taxon>Malvales</taxon>
        <taxon>Malvaceae</taxon>
        <taxon>Malvoideae</taxon>
        <taxon>Gossypium</taxon>
    </lineage>
</organism>
<gene>
    <name evidence="1" type="ORF">J1N35_041046</name>
</gene>
<protein>
    <submittedName>
        <fullName evidence="1">Uncharacterized protein</fullName>
    </submittedName>
</protein>